<dbReference type="AlphaFoldDB" id="A0A0C9W6C9"/>
<sequence>MSIAYMVKGNGLFLGSWKRSESCREPDFVAWAGKPSPYFRAFASSPAISEVGCLYTIIPVSDRSYMHTIDGLQLKVLAVLLTVNPDRFDRNITLLLDLTLRERPRAGSIALMDHHTTVKTSHWSS</sequence>
<reference evidence="1 2" key="1">
    <citation type="submission" date="2014-04" db="EMBL/GenBank/DDBJ databases">
        <title>Evolutionary Origins and Diversification of the Mycorrhizal Mutualists.</title>
        <authorList>
            <consortium name="DOE Joint Genome Institute"/>
            <consortium name="Mycorrhizal Genomics Consortium"/>
            <person name="Kohler A."/>
            <person name="Kuo A."/>
            <person name="Nagy L.G."/>
            <person name="Floudas D."/>
            <person name="Copeland A."/>
            <person name="Barry K.W."/>
            <person name="Cichocki N."/>
            <person name="Veneault-Fourrey C."/>
            <person name="LaButti K."/>
            <person name="Lindquist E.A."/>
            <person name="Lipzen A."/>
            <person name="Lundell T."/>
            <person name="Morin E."/>
            <person name="Murat C."/>
            <person name="Riley R."/>
            <person name="Ohm R."/>
            <person name="Sun H."/>
            <person name="Tunlid A."/>
            <person name="Henrissat B."/>
            <person name="Grigoriev I.V."/>
            <person name="Hibbett D.S."/>
            <person name="Martin F."/>
        </authorList>
    </citation>
    <scope>NUCLEOTIDE SEQUENCE [LARGE SCALE GENOMIC DNA]</scope>
    <source>
        <strain evidence="1 2">MD-312</strain>
    </source>
</reference>
<dbReference type="EMBL" id="KN839960">
    <property type="protein sequence ID" value="KIJ58271.1"/>
    <property type="molecule type" value="Genomic_DNA"/>
</dbReference>
<evidence type="ECO:0000313" key="2">
    <source>
        <dbReference type="Proteomes" id="UP000053820"/>
    </source>
</evidence>
<dbReference type="HOGENOM" id="CLU_1992923_0_0_1"/>
<gene>
    <name evidence="1" type="ORF">HYDPIDRAFT_44542</name>
</gene>
<evidence type="ECO:0000313" key="1">
    <source>
        <dbReference type="EMBL" id="KIJ58271.1"/>
    </source>
</evidence>
<dbReference type="Proteomes" id="UP000053820">
    <property type="component" value="Unassembled WGS sequence"/>
</dbReference>
<proteinExistence type="predicted"/>
<accession>A0A0C9W6C9</accession>
<organism evidence="1 2">
    <name type="scientific">Hydnomerulius pinastri MD-312</name>
    <dbReference type="NCBI Taxonomy" id="994086"/>
    <lineage>
        <taxon>Eukaryota</taxon>
        <taxon>Fungi</taxon>
        <taxon>Dikarya</taxon>
        <taxon>Basidiomycota</taxon>
        <taxon>Agaricomycotina</taxon>
        <taxon>Agaricomycetes</taxon>
        <taxon>Agaricomycetidae</taxon>
        <taxon>Boletales</taxon>
        <taxon>Boletales incertae sedis</taxon>
        <taxon>Leucogyrophana</taxon>
    </lineage>
</organism>
<protein>
    <submittedName>
        <fullName evidence="1">Uncharacterized protein</fullName>
    </submittedName>
</protein>
<name>A0A0C9W6C9_9AGAM</name>
<keyword evidence="2" id="KW-1185">Reference proteome</keyword>